<evidence type="ECO:0000259" key="6">
    <source>
        <dbReference type="SMART" id="SM01131"/>
    </source>
</evidence>
<evidence type="ECO:0000256" key="4">
    <source>
        <dbReference type="ARBA" id="ARBA00022801"/>
    </source>
</evidence>
<name>A0ABD0WF07_UMBPY</name>
<keyword evidence="3" id="KW-0479">Metal-binding</keyword>
<evidence type="ECO:0000313" key="8">
    <source>
        <dbReference type="Proteomes" id="UP001557470"/>
    </source>
</evidence>
<feature type="domain" description="DHHA2" evidence="6">
    <location>
        <begin position="291"/>
        <end position="435"/>
    </location>
</feature>
<evidence type="ECO:0000256" key="1">
    <source>
        <dbReference type="ARBA" id="ARBA00001936"/>
    </source>
</evidence>
<dbReference type="Proteomes" id="UP001557470">
    <property type="component" value="Unassembled WGS sequence"/>
</dbReference>
<evidence type="ECO:0000256" key="3">
    <source>
        <dbReference type="ARBA" id="ARBA00022723"/>
    </source>
</evidence>
<evidence type="ECO:0000256" key="5">
    <source>
        <dbReference type="ARBA" id="ARBA00023211"/>
    </source>
</evidence>
<dbReference type="AlphaFoldDB" id="A0ABD0WF07"/>
<protein>
    <recommendedName>
        <fullName evidence="6">DHHA2 domain-containing protein</fullName>
    </recommendedName>
</protein>
<keyword evidence="4" id="KW-0378">Hydrolase</keyword>
<sequence>MRDMTSPAGISSRTVASPWTCKSRHKTIAAIRYGRRSGKTYFRKAIIVKLFFQRITILLQRTYRACSTVAKMEEFLQGCSAAEKGRFESSSGIHVVLGNEACDLDSMVSSLAFAYFLYKTSGGLGKTVVPVLNIQRAEFPLRRDNILLLKESGIPPEALVFRDEVDLAVLHRAKRLSLTLVDHNVLPSADSELEEAVVEVIDNHQSERTPSTSCSITVETVGSCATLVTERILHKAPEVLDSQIAKLLYGAIVLDCVNMVPEAGKVTPKDSQMSCLLESRFSDLPPRGALYQILQSALFDVSGLSTEQILLKDRKVVSGGNLRLAVSTVHMTMDMFLQRRSLLEELCEFCHDHQFGAVVAMTISFNERSEPDRQLAVYSSSTLYREEVSQALENTQNPSLSLSPMSSPYNDIRSYHQGNALASRKKVLPVLKDFLNEWGKKQVRCGVAEDLEELDDFDLMGSPGLDADARPRCFSASQHHRRRLIGSEDSGMEDDFQVPATPMNSLVEGCPLDDGLPRLSADAILEKFSHLGGDSGEDTESGWPGGQ</sequence>
<dbReference type="Gene3D" id="3.90.1640.10">
    <property type="entry name" value="inorganic pyrophosphatase (n-terminal core)"/>
    <property type="match status" value="1"/>
</dbReference>
<dbReference type="SUPFAM" id="SSF64182">
    <property type="entry name" value="DHH phosphoesterases"/>
    <property type="match status" value="1"/>
</dbReference>
<dbReference type="Pfam" id="PF02833">
    <property type="entry name" value="DHHA2"/>
    <property type="match status" value="1"/>
</dbReference>
<reference evidence="7 8" key="1">
    <citation type="submission" date="2024-06" db="EMBL/GenBank/DDBJ databases">
        <authorList>
            <person name="Pan Q."/>
            <person name="Wen M."/>
            <person name="Jouanno E."/>
            <person name="Zahm M."/>
            <person name="Klopp C."/>
            <person name="Cabau C."/>
            <person name="Louis A."/>
            <person name="Berthelot C."/>
            <person name="Parey E."/>
            <person name="Roest Crollius H."/>
            <person name="Montfort J."/>
            <person name="Robinson-Rechavi M."/>
            <person name="Bouchez O."/>
            <person name="Lampietro C."/>
            <person name="Lopez Roques C."/>
            <person name="Donnadieu C."/>
            <person name="Postlethwait J."/>
            <person name="Bobe J."/>
            <person name="Verreycken H."/>
            <person name="Guiguen Y."/>
        </authorList>
    </citation>
    <scope>NUCLEOTIDE SEQUENCE [LARGE SCALE GENOMIC DNA]</scope>
    <source>
        <strain evidence="7">Up_M1</strain>
        <tissue evidence="7">Testis</tissue>
    </source>
</reference>
<dbReference type="InterPro" id="IPR004097">
    <property type="entry name" value="DHHA2"/>
</dbReference>
<keyword evidence="8" id="KW-1185">Reference proteome</keyword>
<evidence type="ECO:0000313" key="7">
    <source>
        <dbReference type="EMBL" id="KAL0962302.1"/>
    </source>
</evidence>
<evidence type="ECO:0000256" key="2">
    <source>
        <dbReference type="ARBA" id="ARBA00010331"/>
    </source>
</evidence>
<dbReference type="Gene3D" id="3.10.310.20">
    <property type="entry name" value="DHHA2 domain"/>
    <property type="match status" value="1"/>
</dbReference>
<comment type="caution">
    <text evidence="7">The sequence shown here is derived from an EMBL/GenBank/DDBJ whole genome shotgun (WGS) entry which is preliminary data.</text>
</comment>
<dbReference type="FunFam" id="3.90.1640.10:FF:000004">
    <property type="entry name" value="Prune exopolyphosphatase 1"/>
    <property type="match status" value="1"/>
</dbReference>
<organism evidence="7 8">
    <name type="scientific">Umbra pygmaea</name>
    <name type="common">Eastern mudminnow</name>
    <dbReference type="NCBI Taxonomy" id="75934"/>
    <lineage>
        <taxon>Eukaryota</taxon>
        <taxon>Metazoa</taxon>
        <taxon>Chordata</taxon>
        <taxon>Craniata</taxon>
        <taxon>Vertebrata</taxon>
        <taxon>Euteleostomi</taxon>
        <taxon>Actinopterygii</taxon>
        <taxon>Neopterygii</taxon>
        <taxon>Teleostei</taxon>
        <taxon>Protacanthopterygii</taxon>
        <taxon>Esociformes</taxon>
        <taxon>Umbridae</taxon>
        <taxon>Umbra</taxon>
    </lineage>
</organism>
<dbReference type="InterPro" id="IPR001667">
    <property type="entry name" value="DDH_dom"/>
</dbReference>
<dbReference type="InterPro" id="IPR038763">
    <property type="entry name" value="DHH_sf"/>
</dbReference>
<dbReference type="GO" id="GO:0046872">
    <property type="term" value="F:metal ion binding"/>
    <property type="evidence" value="ECO:0007669"/>
    <property type="project" value="UniProtKB-KW"/>
</dbReference>
<dbReference type="SMART" id="SM01131">
    <property type="entry name" value="DHHA2"/>
    <property type="match status" value="1"/>
</dbReference>
<comment type="similarity">
    <text evidence="2">Belongs to the PPase class C family. Prune subfamily.</text>
</comment>
<dbReference type="EMBL" id="JAGEUA010000011">
    <property type="protein sequence ID" value="KAL0962302.1"/>
    <property type="molecule type" value="Genomic_DNA"/>
</dbReference>
<dbReference type="GO" id="GO:0016787">
    <property type="term" value="F:hydrolase activity"/>
    <property type="evidence" value="ECO:0007669"/>
    <property type="project" value="UniProtKB-KW"/>
</dbReference>
<keyword evidence="5" id="KW-0464">Manganese</keyword>
<gene>
    <name evidence="7" type="ORF">UPYG_G00338310</name>
</gene>
<comment type="cofactor">
    <cofactor evidence="1">
        <name>Mn(2+)</name>
        <dbReference type="ChEBI" id="CHEBI:29035"/>
    </cofactor>
</comment>
<dbReference type="PANTHER" id="PTHR12112:SF47">
    <property type="entry name" value="EXOPOLYPHOSPHATASE PRUNE1"/>
    <property type="match status" value="1"/>
</dbReference>
<accession>A0ABD0WF07</accession>
<proteinExistence type="inferred from homology"/>
<dbReference type="Pfam" id="PF01368">
    <property type="entry name" value="DHH"/>
    <property type="match status" value="1"/>
</dbReference>
<dbReference type="PANTHER" id="PTHR12112">
    <property type="entry name" value="BNIP - RELATED"/>
    <property type="match status" value="1"/>
</dbReference>
<dbReference type="InterPro" id="IPR038222">
    <property type="entry name" value="DHHA2_dom_sf"/>
</dbReference>